<gene>
    <name evidence="1" type="ORF">ACFP57_00515</name>
</gene>
<keyword evidence="2" id="KW-1185">Reference proteome</keyword>
<organism evidence="1 2">
    <name type="scientific">Luteococcus sanguinis</name>
    <dbReference type="NCBI Taxonomy" id="174038"/>
    <lineage>
        <taxon>Bacteria</taxon>
        <taxon>Bacillati</taxon>
        <taxon>Actinomycetota</taxon>
        <taxon>Actinomycetes</taxon>
        <taxon>Propionibacteriales</taxon>
        <taxon>Propionibacteriaceae</taxon>
        <taxon>Luteococcus</taxon>
    </lineage>
</organism>
<dbReference type="Proteomes" id="UP001596266">
    <property type="component" value="Unassembled WGS sequence"/>
</dbReference>
<sequence length="159" mass="17679">MSARKRSVVGLLALLSLLAVAVGGRYIVIQWRQSAPIGELESNWGVRMPRSLTPIEQRSEPSFHGDGYRIKVFAPTLRTTTEGTFLDVTAMSTKPLTAEERGLVTQANAQLRPAHPLDPDTRSLRKAHALMPNGWTDSEFVLGVYDPATDLFYVYESFM</sequence>
<name>A0ABW1WWL5_9ACTN</name>
<proteinExistence type="predicted"/>
<reference evidence="2" key="1">
    <citation type="journal article" date="2019" name="Int. J. Syst. Evol. Microbiol.">
        <title>The Global Catalogue of Microorganisms (GCM) 10K type strain sequencing project: providing services to taxonomists for standard genome sequencing and annotation.</title>
        <authorList>
            <consortium name="The Broad Institute Genomics Platform"/>
            <consortium name="The Broad Institute Genome Sequencing Center for Infectious Disease"/>
            <person name="Wu L."/>
            <person name="Ma J."/>
        </authorList>
    </citation>
    <scope>NUCLEOTIDE SEQUENCE [LARGE SCALE GENOMIC DNA]</scope>
    <source>
        <strain evidence="2">CGMCC 1.15277</strain>
    </source>
</reference>
<accession>A0ABW1WWL5</accession>
<dbReference type="RefSeq" id="WP_343885513.1">
    <property type="nucleotide sequence ID" value="NZ_BAAAKI010000006.1"/>
</dbReference>
<comment type="caution">
    <text evidence="1">The sequence shown here is derived from an EMBL/GenBank/DDBJ whole genome shotgun (WGS) entry which is preliminary data.</text>
</comment>
<dbReference type="EMBL" id="JBHSUA010000003">
    <property type="protein sequence ID" value="MFC6395480.1"/>
    <property type="molecule type" value="Genomic_DNA"/>
</dbReference>
<evidence type="ECO:0000313" key="1">
    <source>
        <dbReference type="EMBL" id="MFC6395480.1"/>
    </source>
</evidence>
<evidence type="ECO:0000313" key="2">
    <source>
        <dbReference type="Proteomes" id="UP001596266"/>
    </source>
</evidence>
<protein>
    <submittedName>
        <fullName evidence="1">Uncharacterized protein</fullName>
    </submittedName>
</protein>